<reference evidence="6" key="1">
    <citation type="submission" date="2018-06" db="EMBL/GenBank/DDBJ databases">
        <authorList>
            <person name="Lum Nde A."/>
            <person name="Hugo C."/>
        </authorList>
    </citation>
    <scope>NUCLEOTIDE SEQUENCE [LARGE SCALE GENOMIC DNA]</scope>
    <source>
        <strain evidence="6">1_F178</strain>
    </source>
</reference>
<evidence type="ECO:0000313" key="6">
    <source>
        <dbReference type="Proteomes" id="UP000256686"/>
    </source>
</evidence>
<dbReference type="Gene3D" id="1.10.150.130">
    <property type="match status" value="1"/>
</dbReference>
<dbReference type="GO" id="GO:0015074">
    <property type="term" value="P:DNA integration"/>
    <property type="evidence" value="ECO:0007669"/>
    <property type="project" value="InterPro"/>
</dbReference>
<organism evidence="5 6">
    <name type="scientific">Chryseobacterium pennae</name>
    <dbReference type="NCBI Taxonomy" id="2258962"/>
    <lineage>
        <taxon>Bacteria</taxon>
        <taxon>Pseudomonadati</taxon>
        <taxon>Bacteroidota</taxon>
        <taxon>Flavobacteriia</taxon>
        <taxon>Flavobacteriales</taxon>
        <taxon>Weeksellaceae</taxon>
        <taxon>Chryseobacterium group</taxon>
        <taxon>Chryseobacterium</taxon>
    </lineage>
</organism>
<dbReference type="GO" id="GO:0006310">
    <property type="term" value="P:DNA recombination"/>
    <property type="evidence" value="ECO:0007669"/>
    <property type="project" value="UniProtKB-KW"/>
</dbReference>
<comment type="similarity">
    <text evidence="1">Belongs to the 'phage' integrase family.</text>
</comment>
<dbReference type="AlphaFoldDB" id="A0A3D9C3W6"/>
<dbReference type="SUPFAM" id="SSF56349">
    <property type="entry name" value="DNA breaking-rejoining enzymes"/>
    <property type="match status" value="1"/>
</dbReference>
<evidence type="ECO:0000256" key="2">
    <source>
        <dbReference type="ARBA" id="ARBA00023125"/>
    </source>
</evidence>
<dbReference type="Proteomes" id="UP000256686">
    <property type="component" value="Unassembled WGS sequence"/>
</dbReference>
<dbReference type="PANTHER" id="PTHR30349">
    <property type="entry name" value="PHAGE INTEGRASE-RELATED"/>
    <property type="match status" value="1"/>
</dbReference>
<dbReference type="InterPro" id="IPR010998">
    <property type="entry name" value="Integrase_recombinase_N"/>
</dbReference>
<gene>
    <name evidence="5" type="ORF">DRF65_20415</name>
</gene>
<evidence type="ECO:0000256" key="1">
    <source>
        <dbReference type="ARBA" id="ARBA00008857"/>
    </source>
</evidence>
<dbReference type="CDD" id="cd01185">
    <property type="entry name" value="INTN1_C_like"/>
    <property type="match status" value="1"/>
</dbReference>
<name>A0A3D9C3W6_9FLAO</name>
<keyword evidence="3" id="KW-0233">DNA recombination</keyword>
<accession>A0A3D9C3W6</accession>
<keyword evidence="6" id="KW-1185">Reference proteome</keyword>
<dbReference type="InterPro" id="IPR011010">
    <property type="entry name" value="DNA_brk_join_enz"/>
</dbReference>
<dbReference type="Gene3D" id="1.10.443.10">
    <property type="entry name" value="Intergrase catalytic core"/>
    <property type="match status" value="1"/>
</dbReference>
<dbReference type="InterPro" id="IPR050090">
    <property type="entry name" value="Tyrosine_recombinase_XerCD"/>
</dbReference>
<evidence type="ECO:0000313" key="5">
    <source>
        <dbReference type="EMBL" id="REC60429.1"/>
    </source>
</evidence>
<dbReference type="InterPro" id="IPR025269">
    <property type="entry name" value="SAM-like_dom"/>
</dbReference>
<dbReference type="GO" id="GO:0003677">
    <property type="term" value="F:DNA binding"/>
    <property type="evidence" value="ECO:0007669"/>
    <property type="project" value="UniProtKB-KW"/>
</dbReference>
<dbReference type="PANTHER" id="PTHR30349:SF64">
    <property type="entry name" value="PROPHAGE INTEGRASE INTD-RELATED"/>
    <property type="match status" value="1"/>
</dbReference>
<sequence>MSTFGFIYFEYQVQHVVLMLYSKIKHMKPSIKTICKKNPLQDGLFPIYLRVTINRKSKFYSTPYKCKLIEWNSKTGEFNSKFRNHLSFNSSLRTLKDEATDIIEQIQKEQGIVTLIQFDNHYRLRGNSGILLKEFFEKEIKLMEENGQISYKISLETTIRALGKFKRNIDKYRFEDIDEPFLNGFERHLRKNADDGGIAVYMRNIRMVYNKAIKAKVVSKIHYPFSKEGYKISKLKSQKKKKALSEQEFEKIIDFDVEKAPSVRHARYLYIFSYYARGMNFTDLAELEWSHLEDLKFSYSRIKTKAHINVKLPKNEIIGEILNFYKKYRIYDTPYIFPILKMNKEEYSAQELYDRKYSVRKYYNKQLKYLLKLCEIDKHITFYTARHTFATTALRKDVNINIIKQSLGHKKLSTTESYLEDFSTNEVDLVIENIF</sequence>
<evidence type="ECO:0000259" key="4">
    <source>
        <dbReference type="PROSITE" id="PS51898"/>
    </source>
</evidence>
<dbReference type="InterPro" id="IPR013762">
    <property type="entry name" value="Integrase-like_cat_sf"/>
</dbReference>
<dbReference type="Pfam" id="PF13102">
    <property type="entry name" value="Phage_int_SAM_5"/>
    <property type="match status" value="1"/>
</dbReference>
<keyword evidence="2" id="KW-0238">DNA-binding</keyword>
<feature type="domain" description="Tyr recombinase" evidence="4">
    <location>
        <begin position="239"/>
        <end position="432"/>
    </location>
</feature>
<dbReference type="PROSITE" id="PS51898">
    <property type="entry name" value="TYR_RECOMBINASE"/>
    <property type="match status" value="1"/>
</dbReference>
<proteinExistence type="inferred from homology"/>
<protein>
    <submittedName>
        <fullName evidence="5">Site-specific integrase</fullName>
    </submittedName>
</protein>
<evidence type="ECO:0000256" key="3">
    <source>
        <dbReference type="ARBA" id="ARBA00023172"/>
    </source>
</evidence>
<dbReference type="InterPro" id="IPR002104">
    <property type="entry name" value="Integrase_catalytic"/>
</dbReference>
<dbReference type="EMBL" id="QNVT01000024">
    <property type="protein sequence ID" value="REC60429.1"/>
    <property type="molecule type" value="Genomic_DNA"/>
</dbReference>
<dbReference type="Pfam" id="PF17293">
    <property type="entry name" value="Arm-DNA-bind_5"/>
    <property type="match status" value="1"/>
</dbReference>
<comment type="caution">
    <text evidence="5">The sequence shown here is derived from an EMBL/GenBank/DDBJ whole genome shotgun (WGS) entry which is preliminary data.</text>
</comment>
<dbReference type="Pfam" id="PF00589">
    <property type="entry name" value="Phage_integrase"/>
    <property type="match status" value="1"/>
</dbReference>
<dbReference type="InterPro" id="IPR035386">
    <property type="entry name" value="Arm-DNA-bind_5"/>
</dbReference>